<feature type="transmembrane region" description="Helical" evidence="1">
    <location>
        <begin position="50"/>
        <end position="72"/>
    </location>
</feature>
<keyword evidence="1" id="KW-1133">Transmembrane helix</keyword>
<gene>
    <name evidence="2" type="ORF">CIAN88_03560</name>
    <name evidence="4" type="ORF">GT664_08910</name>
    <name evidence="3" type="ORF">MKC95_13155</name>
</gene>
<evidence type="ECO:0000313" key="4">
    <source>
        <dbReference type="EMBL" id="MZH55876.1"/>
    </source>
</evidence>
<proteinExistence type="predicted"/>
<dbReference type="AlphaFoldDB" id="A0A099IA47"/>
<dbReference type="EMBL" id="JQIF01000016">
    <property type="protein sequence ID" value="KGJ54426.1"/>
    <property type="molecule type" value="Genomic_DNA"/>
</dbReference>
<evidence type="ECO:0000313" key="5">
    <source>
        <dbReference type="Proteomes" id="UP000030008"/>
    </source>
</evidence>
<sequence>MSENMKFKRKVLSRKKIISSFLVVLVLSLCLGGFMYGLADSFEDFADIRILQIGFLVLFPLFTVIMWVPLCLGGGQIYDMREDALVIIPAYKDRQKWNMILHVLCSDDVTPFLQEIRYEDIDHATFTVDRKAGVWGLSRYTYLLKLYKEKDLFVTLYINPMDNGILLPAGKGGILLTGFRTSEDILNMMQLITAGGMRLEDPHHILDAMKRRDIEIYDYLESLQIKRRY</sequence>
<feature type="transmembrane region" description="Helical" evidence="1">
    <location>
        <begin position="21"/>
        <end position="38"/>
    </location>
</feature>
<dbReference type="EMBL" id="WWTN01000012">
    <property type="protein sequence ID" value="MZH55876.1"/>
    <property type="molecule type" value="Genomic_DNA"/>
</dbReference>
<dbReference type="RefSeq" id="WP_008818358.1">
    <property type="nucleotide sequence ID" value="NZ_AP025565.1"/>
</dbReference>
<evidence type="ECO:0000313" key="3">
    <source>
        <dbReference type="EMBL" id="MCR0233715.1"/>
    </source>
</evidence>
<comment type="caution">
    <text evidence="2">The sequence shown here is derived from an EMBL/GenBank/DDBJ whole genome shotgun (WGS) entry which is preliminary data.</text>
</comment>
<reference evidence="2 5" key="1">
    <citation type="submission" date="2014-08" db="EMBL/GenBank/DDBJ databases">
        <title>Clostridium innocuum, an unnegligible vancomycin-resistant pathogen causing extra-intestinal infections.</title>
        <authorList>
            <person name="Feng Y."/>
            <person name="Chiu C.-H."/>
        </authorList>
    </citation>
    <scope>NUCLEOTIDE SEQUENCE [LARGE SCALE GENOMIC DNA]</scope>
    <source>
        <strain evidence="2 5">AN88</strain>
    </source>
</reference>
<reference evidence="4" key="2">
    <citation type="journal article" date="2019" name="Nat. Med.">
        <title>A library of human gut bacterial isolates paired with longitudinal multiomics data enables mechanistic microbiome research.</title>
        <authorList>
            <person name="Poyet M."/>
            <person name="Groussin M."/>
            <person name="Gibbons S.M."/>
            <person name="Avila-Pacheco J."/>
            <person name="Jiang X."/>
            <person name="Kearney S.M."/>
            <person name="Perrotta A.R."/>
            <person name="Berdy B."/>
            <person name="Zhao S."/>
            <person name="Lieberman T.D."/>
            <person name="Swanson P.K."/>
            <person name="Smith M."/>
            <person name="Roesemann S."/>
            <person name="Alexander J.E."/>
            <person name="Rich S.A."/>
            <person name="Livny J."/>
            <person name="Vlamakis H."/>
            <person name="Clish C."/>
            <person name="Bullock K."/>
            <person name="Deik A."/>
            <person name="Scott J."/>
            <person name="Pierce K.A."/>
            <person name="Xavier R.J."/>
            <person name="Alm E.J."/>
        </authorList>
    </citation>
    <scope>NUCLEOTIDE SEQUENCE</scope>
    <source>
        <strain evidence="4">BIOML-A12</strain>
    </source>
</reference>
<dbReference type="Proteomes" id="UP001203972">
    <property type="component" value="Unassembled WGS sequence"/>
</dbReference>
<dbReference type="EMBL" id="JAKTMA010000022">
    <property type="protein sequence ID" value="MCR0233715.1"/>
    <property type="molecule type" value="Genomic_DNA"/>
</dbReference>
<protein>
    <submittedName>
        <fullName evidence="2">Uncharacterized protein</fullName>
    </submittedName>
</protein>
<evidence type="ECO:0000313" key="2">
    <source>
        <dbReference type="EMBL" id="KGJ54426.1"/>
    </source>
</evidence>
<dbReference type="Proteomes" id="UP000604383">
    <property type="component" value="Unassembled WGS sequence"/>
</dbReference>
<evidence type="ECO:0000256" key="1">
    <source>
        <dbReference type="SAM" id="Phobius"/>
    </source>
</evidence>
<name>A0A099IA47_CLOIN</name>
<keyword evidence="1" id="KW-0812">Transmembrane</keyword>
<reference evidence="3" key="3">
    <citation type="journal article" date="2022" name="Clin. Infect. Dis.">
        <title>Association between Clostridium innocuum and antibiotic-associated diarrhea in adults and children: A cross-sectional study and comparative genomics analysis.</title>
        <authorList>
            <person name="Cherny K.E."/>
            <person name="Muscat E.B."/>
            <person name="Balaji A."/>
            <person name="Mukherjee J."/>
            <person name="Ozer E.A."/>
            <person name="Angarone M.P."/>
            <person name="Hauser A.R."/>
            <person name="Sichel J.S."/>
            <person name="Amponsah E."/>
            <person name="Kociolek L.K."/>
        </authorList>
    </citation>
    <scope>NUCLEOTIDE SEQUENCE</scope>
    <source>
        <strain evidence="3">NU1-AC-029v</strain>
    </source>
</reference>
<dbReference type="Proteomes" id="UP000030008">
    <property type="component" value="Unassembled WGS sequence"/>
</dbReference>
<accession>A0A099IA47</accession>
<organism evidence="2 5">
    <name type="scientific">Clostridium innocuum</name>
    <dbReference type="NCBI Taxonomy" id="1522"/>
    <lineage>
        <taxon>Bacteria</taxon>
        <taxon>Bacillati</taxon>
        <taxon>Bacillota</taxon>
        <taxon>Clostridia</taxon>
        <taxon>Eubacteriales</taxon>
        <taxon>Clostridiaceae</taxon>
        <taxon>Clostridium</taxon>
    </lineage>
</organism>
<keyword evidence="1" id="KW-0472">Membrane</keyword>